<sequence length="596" mass="65307">MNIEVGNHGGIGGSSGDNSGRLAERGDGSEEGGGGIGIGPSMSMKERASYLVWQDLRVMLPSSGDGPTKRLLHGLNGFAEPGRLMAIMGPSGSGKSTLLDALAGRLSKNVVMTGKILVNGEKKNLSYGAVAYVTQEDVLMGTLSVRETITYSAHLRLPSTLTKEEVEDTIEGTIMEMGLEDCADRLIGNWHLRGISGGEKKRLSIALEILVRPRILFLDEPTSGLDSASAFFVAHALRSLARDGRTVISSIHQPSGEVFALFDDLFLLSGGETVYFGESKEAIEFFAESGFPCPIKRNPSDHFLRCINSDFDVVTATLKGSSRIYEGREQSDPFMNLATAEIKATLVEKYRWSKQAAKARSKLKQLSAIRGTETNVSTGSQAGWWKQLTTLTRRSFVNMSRDMGYYWFRIIIYLVVSICVGTIFYDVGTSYTAILARGACGGFITGFMTFMSIGSFPSFIEDMKIFTRERLNGYYGVGVFILSNFLSSFPFLVAVSLVTGTIAWNMVKFNHGFLRYAFYCLNLFGSIAVIESCMMIVASLVPNFLMGLVIGAGVLGVMMMTSGFFRQLPDLPKPFWRYPGFVLKLWIMGNTGRIQE</sequence>
<evidence type="ECO:0000313" key="1">
    <source>
        <dbReference type="EMBL" id="KAI3822502.1"/>
    </source>
</evidence>
<gene>
    <name evidence="1" type="ORF">L1987_10092</name>
</gene>
<reference evidence="2" key="1">
    <citation type="journal article" date="2022" name="Mol. Ecol. Resour.">
        <title>The genomes of chicory, endive, great burdock and yacon provide insights into Asteraceae palaeo-polyploidization history and plant inulin production.</title>
        <authorList>
            <person name="Fan W."/>
            <person name="Wang S."/>
            <person name="Wang H."/>
            <person name="Wang A."/>
            <person name="Jiang F."/>
            <person name="Liu H."/>
            <person name="Zhao H."/>
            <person name="Xu D."/>
            <person name="Zhang Y."/>
        </authorList>
    </citation>
    <scope>NUCLEOTIDE SEQUENCE [LARGE SCALE GENOMIC DNA]</scope>
    <source>
        <strain evidence="2">cv. Yunnan</strain>
    </source>
</reference>
<organism evidence="1 2">
    <name type="scientific">Smallanthus sonchifolius</name>
    <dbReference type="NCBI Taxonomy" id="185202"/>
    <lineage>
        <taxon>Eukaryota</taxon>
        <taxon>Viridiplantae</taxon>
        <taxon>Streptophyta</taxon>
        <taxon>Embryophyta</taxon>
        <taxon>Tracheophyta</taxon>
        <taxon>Spermatophyta</taxon>
        <taxon>Magnoliopsida</taxon>
        <taxon>eudicotyledons</taxon>
        <taxon>Gunneridae</taxon>
        <taxon>Pentapetalae</taxon>
        <taxon>asterids</taxon>
        <taxon>campanulids</taxon>
        <taxon>Asterales</taxon>
        <taxon>Asteraceae</taxon>
        <taxon>Asteroideae</taxon>
        <taxon>Heliantheae alliance</taxon>
        <taxon>Millerieae</taxon>
        <taxon>Smallanthus</taxon>
    </lineage>
</organism>
<proteinExistence type="predicted"/>
<reference evidence="1 2" key="2">
    <citation type="journal article" date="2022" name="Mol. Ecol. Resour.">
        <title>The genomes of chicory, endive, great burdock and yacon provide insights into Asteraceae paleo-polyploidization history and plant inulin production.</title>
        <authorList>
            <person name="Fan W."/>
            <person name="Wang S."/>
            <person name="Wang H."/>
            <person name="Wang A."/>
            <person name="Jiang F."/>
            <person name="Liu H."/>
            <person name="Zhao H."/>
            <person name="Xu D."/>
            <person name="Zhang Y."/>
        </authorList>
    </citation>
    <scope>NUCLEOTIDE SEQUENCE [LARGE SCALE GENOMIC DNA]</scope>
    <source>
        <strain evidence="2">cv. Yunnan</strain>
        <tissue evidence="1">Leaves</tissue>
    </source>
</reference>
<dbReference type="EMBL" id="CM042020">
    <property type="protein sequence ID" value="KAI3822502.1"/>
    <property type="molecule type" value="Genomic_DNA"/>
</dbReference>
<evidence type="ECO:0000313" key="2">
    <source>
        <dbReference type="Proteomes" id="UP001056120"/>
    </source>
</evidence>
<comment type="caution">
    <text evidence="1">The sequence shown here is derived from an EMBL/GenBank/DDBJ whole genome shotgun (WGS) entry which is preliminary data.</text>
</comment>
<dbReference type="Proteomes" id="UP001056120">
    <property type="component" value="Linkage Group LG03"/>
</dbReference>
<accession>A0ACB9JR52</accession>
<protein>
    <submittedName>
        <fullName evidence="1">Uncharacterized protein</fullName>
    </submittedName>
</protein>
<keyword evidence="2" id="KW-1185">Reference proteome</keyword>
<name>A0ACB9JR52_9ASTR</name>